<dbReference type="RefSeq" id="WP_265767790.1">
    <property type="nucleotide sequence ID" value="NZ_JAGGJA010000019.1"/>
</dbReference>
<comment type="caution">
    <text evidence="2">The sequence shown here is derived from an EMBL/GenBank/DDBJ whole genome shotgun (WGS) entry which is preliminary data.</text>
</comment>
<reference evidence="2 3" key="1">
    <citation type="submission" date="2021-03" db="EMBL/GenBank/DDBJ databases">
        <title>Aliifodinibius sp. nov., a new bacterium isolated from saline soil.</title>
        <authorList>
            <person name="Galisteo C."/>
            <person name="De La Haba R."/>
            <person name="Sanchez-Porro C."/>
            <person name="Ventosa A."/>
        </authorList>
    </citation>
    <scope>NUCLEOTIDE SEQUENCE [LARGE SCALE GENOMIC DNA]</scope>
    <source>
        <strain evidence="2 3">1BSP15-2V2</strain>
    </source>
</reference>
<gene>
    <name evidence="2" type="ORF">J6I44_19085</name>
</gene>
<proteinExistence type="predicted"/>
<keyword evidence="1" id="KW-1133">Transmembrane helix</keyword>
<sequence>MQTPKSNGKISNSHNVELTAIGIHEHIFRIFKNHFIRFLTSFSTVFLSLVGIVEVFKYNPQFLSELEFNLALAIVSIITAFVYTAYHYINLCPDGFEDESEEIKKLAHLKRPKWEYKLAKKLLQDRLSKIDSELEDLIKGRKYIEIERQPDIDDYWEWVNIRLYNLERMVDPMLQLLVTDLPIAMGGSKNKPASPIQILNTVEKIKTLYLQTYEFELEGNKIDTPDFFRTLHKYQYGWTHVIRDAINQMFSFLDEVIQHDFKIETTAEIDFEIKVGAPNNLDKFTDELEKKEL</sequence>
<accession>A0ABT3PT02</accession>
<organism evidence="2 3">
    <name type="scientific">Fodinibius salsisoli</name>
    <dbReference type="NCBI Taxonomy" id="2820877"/>
    <lineage>
        <taxon>Bacteria</taxon>
        <taxon>Pseudomonadati</taxon>
        <taxon>Balneolota</taxon>
        <taxon>Balneolia</taxon>
        <taxon>Balneolales</taxon>
        <taxon>Balneolaceae</taxon>
        <taxon>Fodinibius</taxon>
    </lineage>
</organism>
<keyword evidence="3" id="KW-1185">Reference proteome</keyword>
<protein>
    <submittedName>
        <fullName evidence="2">Uncharacterized protein</fullName>
    </submittedName>
</protein>
<dbReference type="Proteomes" id="UP001207918">
    <property type="component" value="Unassembled WGS sequence"/>
</dbReference>
<evidence type="ECO:0000313" key="3">
    <source>
        <dbReference type="Proteomes" id="UP001207918"/>
    </source>
</evidence>
<keyword evidence="1" id="KW-0472">Membrane</keyword>
<evidence type="ECO:0000256" key="1">
    <source>
        <dbReference type="SAM" id="Phobius"/>
    </source>
</evidence>
<feature type="transmembrane region" description="Helical" evidence="1">
    <location>
        <begin position="35"/>
        <end position="56"/>
    </location>
</feature>
<dbReference type="EMBL" id="JAGGJA010000019">
    <property type="protein sequence ID" value="MCW9708972.1"/>
    <property type="molecule type" value="Genomic_DNA"/>
</dbReference>
<name>A0ABT3PT02_9BACT</name>
<keyword evidence="1" id="KW-0812">Transmembrane</keyword>
<evidence type="ECO:0000313" key="2">
    <source>
        <dbReference type="EMBL" id="MCW9708972.1"/>
    </source>
</evidence>
<feature type="transmembrane region" description="Helical" evidence="1">
    <location>
        <begin position="68"/>
        <end position="89"/>
    </location>
</feature>